<keyword evidence="9 10" id="KW-0472">Membrane</keyword>
<dbReference type="PANTHER" id="PTHR34182:SF1">
    <property type="entry name" value="PROTEIN-EXPORT MEMBRANE PROTEIN SECG"/>
    <property type="match status" value="1"/>
</dbReference>
<dbReference type="Proteomes" id="UP000824128">
    <property type="component" value="Unassembled WGS sequence"/>
</dbReference>
<dbReference type="GO" id="GO:0043952">
    <property type="term" value="P:protein transport by the Sec complex"/>
    <property type="evidence" value="ECO:0007669"/>
    <property type="project" value="TreeGrafter"/>
</dbReference>
<comment type="function">
    <text evidence="10">Involved in protein export. Participates in an early event of protein translocation.</text>
</comment>
<evidence type="ECO:0000256" key="8">
    <source>
        <dbReference type="ARBA" id="ARBA00023010"/>
    </source>
</evidence>
<sequence>MEVVSTIVTIALLLVAVLLIVVVLLQKTKSAGAGAAFGAETQSFTARGKAASREAKLQRTTVVLAIVLGVLAIALAIIG</sequence>
<keyword evidence="3 10" id="KW-0813">Transport</keyword>
<keyword evidence="7 10" id="KW-1133">Transmembrane helix</keyword>
<dbReference type="GO" id="GO:0015450">
    <property type="term" value="F:protein-transporting ATPase activity"/>
    <property type="evidence" value="ECO:0007669"/>
    <property type="project" value="UniProtKB-UniRule"/>
</dbReference>
<protein>
    <recommendedName>
        <fullName evidence="10">Protein-export membrane protein SecG</fullName>
    </recommendedName>
</protein>
<comment type="similarity">
    <text evidence="2 10">Belongs to the SecG family.</text>
</comment>
<evidence type="ECO:0000256" key="9">
    <source>
        <dbReference type="ARBA" id="ARBA00023136"/>
    </source>
</evidence>
<evidence type="ECO:0000256" key="7">
    <source>
        <dbReference type="ARBA" id="ARBA00022989"/>
    </source>
</evidence>
<dbReference type="GO" id="GO:0009306">
    <property type="term" value="P:protein secretion"/>
    <property type="evidence" value="ECO:0007669"/>
    <property type="project" value="UniProtKB-UniRule"/>
</dbReference>
<dbReference type="EMBL" id="DVNZ01000061">
    <property type="protein sequence ID" value="HIU93900.1"/>
    <property type="molecule type" value="Genomic_DNA"/>
</dbReference>
<reference evidence="11" key="1">
    <citation type="submission" date="2020-10" db="EMBL/GenBank/DDBJ databases">
        <authorList>
            <person name="Gilroy R."/>
        </authorList>
    </citation>
    <scope>NUCLEOTIDE SEQUENCE</scope>
    <source>
        <strain evidence="11">ChiGjej2B2-16831</strain>
    </source>
</reference>
<keyword evidence="8 10" id="KW-0811">Translocation</keyword>
<gene>
    <name evidence="11" type="primary">secG</name>
    <name evidence="11" type="ORF">IAD24_01955</name>
</gene>
<dbReference type="NCBIfam" id="TIGR00810">
    <property type="entry name" value="secG"/>
    <property type="match status" value="1"/>
</dbReference>
<feature type="transmembrane region" description="Helical" evidence="10">
    <location>
        <begin position="57"/>
        <end position="78"/>
    </location>
</feature>
<dbReference type="PRINTS" id="PR01651">
    <property type="entry name" value="SECGEXPORT"/>
</dbReference>
<evidence type="ECO:0000313" key="12">
    <source>
        <dbReference type="Proteomes" id="UP000824128"/>
    </source>
</evidence>
<evidence type="ECO:0000256" key="4">
    <source>
        <dbReference type="ARBA" id="ARBA00022475"/>
    </source>
</evidence>
<evidence type="ECO:0000256" key="3">
    <source>
        <dbReference type="ARBA" id="ARBA00022448"/>
    </source>
</evidence>
<keyword evidence="5 10" id="KW-0812">Transmembrane</keyword>
<dbReference type="PANTHER" id="PTHR34182">
    <property type="entry name" value="PROTEIN-EXPORT MEMBRANE PROTEIN SECG"/>
    <property type="match status" value="1"/>
</dbReference>
<evidence type="ECO:0000256" key="1">
    <source>
        <dbReference type="ARBA" id="ARBA00004651"/>
    </source>
</evidence>
<keyword evidence="4 10" id="KW-1003">Cell membrane</keyword>
<feature type="transmembrane region" description="Helical" evidence="10">
    <location>
        <begin position="6"/>
        <end position="25"/>
    </location>
</feature>
<dbReference type="AlphaFoldDB" id="A0A9D1N2J2"/>
<comment type="caution">
    <text evidence="11">The sequence shown here is derived from an EMBL/GenBank/DDBJ whole genome shotgun (WGS) entry which is preliminary data.</text>
</comment>
<name>A0A9D1N2J2_9FIRM</name>
<evidence type="ECO:0000256" key="10">
    <source>
        <dbReference type="RuleBase" id="RU365087"/>
    </source>
</evidence>
<dbReference type="InterPro" id="IPR004692">
    <property type="entry name" value="SecG"/>
</dbReference>
<proteinExistence type="inferred from homology"/>
<dbReference type="GO" id="GO:0065002">
    <property type="term" value="P:intracellular protein transmembrane transport"/>
    <property type="evidence" value="ECO:0007669"/>
    <property type="project" value="TreeGrafter"/>
</dbReference>
<evidence type="ECO:0000256" key="2">
    <source>
        <dbReference type="ARBA" id="ARBA00008445"/>
    </source>
</evidence>
<evidence type="ECO:0000313" key="11">
    <source>
        <dbReference type="EMBL" id="HIU93900.1"/>
    </source>
</evidence>
<evidence type="ECO:0000256" key="6">
    <source>
        <dbReference type="ARBA" id="ARBA00022927"/>
    </source>
</evidence>
<evidence type="ECO:0000256" key="5">
    <source>
        <dbReference type="ARBA" id="ARBA00022692"/>
    </source>
</evidence>
<organism evidence="11 12">
    <name type="scientific">Candidatus Aphodomorpha intestinavium</name>
    <dbReference type="NCBI Taxonomy" id="2840672"/>
    <lineage>
        <taxon>Bacteria</taxon>
        <taxon>Bacillati</taxon>
        <taxon>Bacillota</taxon>
        <taxon>Clostridia</taxon>
        <taxon>Eubacteriales</taxon>
        <taxon>Candidatus Aphodomorpha</taxon>
    </lineage>
</organism>
<accession>A0A9D1N2J2</accession>
<keyword evidence="6 10" id="KW-0653">Protein transport</keyword>
<dbReference type="GO" id="GO:0005886">
    <property type="term" value="C:plasma membrane"/>
    <property type="evidence" value="ECO:0007669"/>
    <property type="project" value="UniProtKB-SubCell"/>
</dbReference>
<comment type="subcellular location">
    <subcellularLocation>
        <location evidence="1 10">Cell membrane</location>
        <topology evidence="1 10">Multi-pass membrane protein</topology>
    </subcellularLocation>
</comment>
<reference evidence="11" key="2">
    <citation type="journal article" date="2021" name="PeerJ">
        <title>Extensive microbial diversity within the chicken gut microbiome revealed by metagenomics and culture.</title>
        <authorList>
            <person name="Gilroy R."/>
            <person name="Ravi A."/>
            <person name="Getino M."/>
            <person name="Pursley I."/>
            <person name="Horton D.L."/>
            <person name="Alikhan N.F."/>
            <person name="Baker D."/>
            <person name="Gharbi K."/>
            <person name="Hall N."/>
            <person name="Watson M."/>
            <person name="Adriaenssens E.M."/>
            <person name="Foster-Nyarko E."/>
            <person name="Jarju S."/>
            <person name="Secka A."/>
            <person name="Antonio M."/>
            <person name="Oren A."/>
            <person name="Chaudhuri R.R."/>
            <person name="La Ragione R."/>
            <person name="Hildebrand F."/>
            <person name="Pallen M.J."/>
        </authorList>
    </citation>
    <scope>NUCLEOTIDE SEQUENCE</scope>
    <source>
        <strain evidence="11">ChiGjej2B2-16831</strain>
    </source>
</reference>
<dbReference type="Pfam" id="PF03840">
    <property type="entry name" value="SecG"/>
    <property type="match status" value="1"/>
</dbReference>